<comment type="caution">
    <text evidence="2">The sequence shown here is derived from an EMBL/GenBank/DDBJ whole genome shotgun (WGS) entry which is preliminary data.</text>
</comment>
<protein>
    <submittedName>
        <fullName evidence="2">DUF1499 domain-containing protein</fullName>
    </submittedName>
</protein>
<dbReference type="EMBL" id="RJVO01000002">
    <property type="protein sequence ID" value="ROH91805.1"/>
    <property type="molecule type" value="Genomic_DNA"/>
</dbReference>
<keyword evidence="1" id="KW-0732">Signal</keyword>
<feature type="signal peptide" evidence="1">
    <location>
        <begin position="1"/>
        <end position="29"/>
    </location>
</feature>
<gene>
    <name evidence="2" type="ORF">ED208_05325</name>
</gene>
<evidence type="ECO:0000256" key="1">
    <source>
        <dbReference type="SAM" id="SignalP"/>
    </source>
</evidence>
<sequence length="148" mass="15808">MSNSWTAVSILASTLALSACGLGSPVLRAADGKLAACPPAPHCVSSLASGEQQVAPLRYTGAAAAARERLARTIAGLPRYAVLRNEGDYLYASYTSPLMRYVDDLELVFSQSEPGRIEVRSSSRIGYYDFGANRAHVEELRAAFKPSP</sequence>
<dbReference type="InParanoid" id="A0A3N0VGI1"/>
<dbReference type="Pfam" id="PF07386">
    <property type="entry name" value="DUF1499"/>
    <property type="match status" value="1"/>
</dbReference>
<evidence type="ECO:0000313" key="3">
    <source>
        <dbReference type="Proteomes" id="UP000282106"/>
    </source>
</evidence>
<dbReference type="PIRSF" id="PIRSF026426">
    <property type="entry name" value="DUF1499"/>
    <property type="match status" value="1"/>
</dbReference>
<proteinExistence type="predicted"/>
<keyword evidence="3" id="KW-1185">Reference proteome</keyword>
<dbReference type="InterPro" id="IPR010865">
    <property type="entry name" value="DUF1499"/>
</dbReference>
<reference evidence="2 3" key="1">
    <citation type="submission" date="2018-10" db="EMBL/GenBank/DDBJ databases">
        <authorList>
            <person name="Chen W.-M."/>
        </authorList>
    </citation>
    <scope>NUCLEOTIDE SEQUENCE [LARGE SCALE GENOMIC DNA]</scope>
    <source>
        <strain evidence="2 3">THS-13</strain>
    </source>
</reference>
<name>A0A3N0VGI1_9GAMM</name>
<feature type="chain" id="PRO_5018143787" evidence="1">
    <location>
        <begin position="30"/>
        <end position="148"/>
    </location>
</feature>
<dbReference type="PANTHER" id="PTHR34801:SF6">
    <property type="entry name" value="SLL1620 PROTEIN"/>
    <property type="match status" value="1"/>
</dbReference>
<dbReference type="Proteomes" id="UP000282106">
    <property type="component" value="Unassembled WGS sequence"/>
</dbReference>
<organism evidence="2 3">
    <name type="scientific">Stagnimonas aquatica</name>
    <dbReference type="NCBI Taxonomy" id="2689987"/>
    <lineage>
        <taxon>Bacteria</taxon>
        <taxon>Pseudomonadati</taxon>
        <taxon>Pseudomonadota</taxon>
        <taxon>Gammaproteobacteria</taxon>
        <taxon>Nevskiales</taxon>
        <taxon>Nevskiaceae</taxon>
        <taxon>Stagnimonas</taxon>
    </lineage>
</organism>
<dbReference type="RefSeq" id="WP_123210849.1">
    <property type="nucleotide sequence ID" value="NZ_RJVO01000002.1"/>
</dbReference>
<accession>A0A3N0VGI1</accession>
<dbReference type="PANTHER" id="PTHR34801">
    <property type="entry name" value="EXPRESSED PROTEIN"/>
    <property type="match status" value="1"/>
</dbReference>
<dbReference type="AlphaFoldDB" id="A0A3N0VGI1"/>
<evidence type="ECO:0000313" key="2">
    <source>
        <dbReference type="EMBL" id="ROH91805.1"/>
    </source>
</evidence>